<sequence>MGEPQPRWPHTGAFPEWTWQVSDNLRQTTTDGLRRAQDGKRLADLNGNAEASRNYGFQIEIYEQYAAELDQRDAEARDQYAREHSEWRDRNSYIGSRNGLWADVLRWARSGELPADWRSHLPGYCARIAAIAGEELRDDIDGLVLHEFTTLPPQPWEPYATGGDWRTALDAWYRDSLALHDRTHQQDEELNASKPQQFRLPPPMPGPYDAPSPAIIDMTRRGFMDEADRALRDADWAAAQTINHARGRDRLEAWYRAGLTAGGTGEDWTGWYRDRITNTWDRRHDDIYGAKLIASDRELARLDDGPNATLDPSPAAAGGWVRIPVQALPDYWHCGTAELLPTVPTRPVRACPPPHPWKQASQM</sequence>
<geneLocation type="plasmid" evidence="2">
    <name>pM90</name>
</geneLocation>
<protein>
    <submittedName>
        <fullName evidence="2">Uncharacterized protein</fullName>
    </submittedName>
</protein>
<organism evidence="2">
    <name type="scientific">Mycobacterium sp. MOTT-90</name>
    <dbReference type="NCBI Taxonomy" id="1069227"/>
    <lineage>
        <taxon>Bacteria</taxon>
        <taxon>Bacillati</taxon>
        <taxon>Actinomycetota</taxon>
        <taxon>Actinomycetes</taxon>
        <taxon>Mycobacteriales</taxon>
        <taxon>Mycobacteriaceae</taxon>
        <taxon>Mycobacterium</taxon>
    </lineage>
</organism>
<dbReference type="AlphaFoldDB" id="A0A1L1VA55"/>
<feature type="region of interest" description="Disordered" evidence="1">
    <location>
        <begin position="184"/>
        <end position="206"/>
    </location>
</feature>
<keyword evidence="2" id="KW-0614">Plasmid</keyword>
<reference evidence="2" key="1">
    <citation type="submission" date="2011-03" db="EMBL/GenBank/DDBJ databases">
        <authorList>
            <person name="Lee H."/>
        </authorList>
    </citation>
    <scope>NUCLEOTIDE SEQUENCE</scope>
    <source>
        <strain evidence="2">MOTT90</strain>
        <plasmid evidence="2">pM90</plasmid>
    </source>
</reference>
<dbReference type="EMBL" id="JF699753">
    <property type="protein sequence ID" value="AFQ68252.1"/>
    <property type="molecule type" value="Genomic_DNA"/>
</dbReference>
<accession>A0A1L1VA55</accession>
<name>A0A1L1VA55_9MYCO</name>
<evidence type="ECO:0000256" key="1">
    <source>
        <dbReference type="SAM" id="MobiDB-lite"/>
    </source>
</evidence>
<dbReference type="RefSeq" id="WP_041321642.1">
    <property type="nucleotide sequence ID" value="NZ_JF699753.1"/>
</dbReference>
<evidence type="ECO:0000313" key="2">
    <source>
        <dbReference type="EMBL" id="AFQ68252.1"/>
    </source>
</evidence>
<proteinExistence type="predicted"/>